<accession>A0A6A6TGD0</accession>
<protein>
    <recommendedName>
        <fullName evidence="4">Protein kinase domain-containing protein</fullName>
    </recommendedName>
</protein>
<name>A0A6A6TGD0_9PLEO</name>
<dbReference type="OrthoDB" id="3793287at2759"/>
<evidence type="ECO:0000313" key="3">
    <source>
        <dbReference type="Proteomes" id="UP000799324"/>
    </source>
</evidence>
<evidence type="ECO:0008006" key="4">
    <source>
        <dbReference type="Google" id="ProtNLM"/>
    </source>
</evidence>
<dbReference type="Proteomes" id="UP000799324">
    <property type="component" value="Unassembled WGS sequence"/>
</dbReference>
<feature type="compositionally biased region" description="Acidic residues" evidence="1">
    <location>
        <begin position="1017"/>
        <end position="1027"/>
    </location>
</feature>
<feature type="region of interest" description="Disordered" evidence="1">
    <location>
        <begin position="853"/>
        <end position="916"/>
    </location>
</feature>
<keyword evidence="3" id="KW-1185">Reference proteome</keyword>
<proteinExistence type="predicted"/>
<feature type="region of interest" description="Disordered" evidence="1">
    <location>
        <begin position="995"/>
        <end position="1030"/>
    </location>
</feature>
<dbReference type="SUPFAM" id="SSF56112">
    <property type="entry name" value="Protein kinase-like (PK-like)"/>
    <property type="match status" value="1"/>
</dbReference>
<reference evidence="2" key="1">
    <citation type="journal article" date="2020" name="Stud. Mycol.">
        <title>101 Dothideomycetes genomes: a test case for predicting lifestyles and emergence of pathogens.</title>
        <authorList>
            <person name="Haridas S."/>
            <person name="Albert R."/>
            <person name="Binder M."/>
            <person name="Bloem J."/>
            <person name="Labutti K."/>
            <person name="Salamov A."/>
            <person name="Andreopoulos B."/>
            <person name="Baker S."/>
            <person name="Barry K."/>
            <person name="Bills G."/>
            <person name="Bluhm B."/>
            <person name="Cannon C."/>
            <person name="Castanera R."/>
            <person name="Culley D."/>
            <person name="Daum C."/>
            <person name="Ezra D."/>
            <person name="Gonzalez J."/>
            <person name="Henrissat B."/>
            <person name="Kuo A."/>
            <person name="Liang C."/>
            <person name="Lipzen A."/>
            <person name="Lutzoni F."/>
            <person name="Magnuson J."/>
            <person name="Mondo S."/>
            <person name="Nolan M."/>
            <person name="Ohm R."/>
            <person name="Pangilinan J."/>
            <person name="Park H.-J."/>
            <person name="Ramirez L."/>
            <person name="Alfaro M."/>
            <person name="Sun H."/>
            <person name="Tritt A."/>
            <person name="Yoshinaga Y."/>
            <person name="Zwiers L.-H."/>
            <person name="Turgeon B."/>
            <person name="Goodwin S."/>
            <person name="Spatafora J."/>
            <person name="Crous P."/>
            <person name="Grigoriev I."/>
        </authorList>
    </citation>
    <scope>NUCLEOTIDE SEQUENCE</scope>
    <source>
        <strain evidence="2">CBS 122681</strain>
    </source>
</reference>
<dbReference type="AlphaFoldDB" id="A0A6A6TGD0"/>
<dbReference type="EMBL" id="MU004310">
    <property type="protein sequence ID" value="KAF2659035.1"/>
    <property type="molecule type" value="Genomic_DNA"/>
</dbReference>
<dbReference type="InterPro" id="IPR011009">
    <property type="entry name" value="Kinase-like_dom_sf"/>
</dbReference>
<dbReference type="Gene3D" id="1.10.510.10">
    <property type="entry name" value="Transferase(Phosphotransferase) domain 1"/>
    <property type="match status" value="1"/>
</dbReference>
<dbReference type="Gene3D" id="3.30.200.20">
    <property type="entry name" value="Phosphorylase Kinase, domain 1"/>
    <property type="match status" value="1"/>
</dbReference>
<evidence type="ECO:0000256" key="1">
    <source>
        <dbReference type="SAM" id="MobiDB-lite"/>
    </source>
</evidence>
<gene>
    <name evidence="2" type="ORF">K491DRAFT_226202</name>
</gene>
<sequence length="1042" mass="117943">MAPLPLGCPDVVPPETLKDTVAIVTIHHPGTAVLKINPSTRFLKIKTNATGGATDIAGWHIVLPRFPEQSYYRFGRYMENNKTPKPDVYLPGFTAKMQFTLIPDPSIDCWRYQSNTETFATVNDIPIQNYTFRTKTYVTQYPHAVYLNQSQPNHVDIHGLQLTIWLLKSAREVHGTGPNKMLVPLVLAVQDVSKRSEAWAKARYFIAPNVEKVSRKSFRLVERFTGTRATAKMFGTEEHAASRRDAEFLRMNKVTVDDSIVRYLQSTGINGDLSIITSTHEGFTPLETCYGKIRTWHPSLRCRVASTLLRQLFSALDYLHFNGTLHRYVTERSVLMRFAGRELDRILLVDYSHTSSMSRGEEPPRDRIVEDARCAIFLVDRCCDLWNLRKGPSSSRRPEPEMQTLRDYATEELVKIQRFISQAKKQDEHFLESPKGKEYVKLLNKKQQALVFAKTEQEHNRSRLQMHPVTSGMTQEIIRKWPRPQFATDKIDEAHVILTLGHRYLDDLVNEFHQESFDNTPREVCARLKAMEGECKNPWQTFTVSKTFSFPVTLIGTENRCTFTRQSLAIYLAHCIQLYPNLHSEIITLHNAFLQRSTGPANTHHLAAFSTSLKAQTRVPSNMRATLERLIATRKSENLPIEETYSIWWHVPSRMFNVTQLHRLAAPFVLRDCIRFDMVPCSNFAEVRGDPVLQGCFVSLDLLPYFLQVLRIDVVEAPAPQKMLPTYDPSDFSDTVHEGRIILARTGLVAYASVCRTANQLTHCPQHPDDIYGVEEFLPTLFGDMDVLPPKPDGRFNYPRPTHWSKFVAAEASVRKILAPQRPSAARAAQSVVKRRNLLQELLNEYKDVLVDAEPPPKRTVPGSFSFGSLGPSTPKRFRRERSPDSNGSYSPPYPTQRVAHSRRKDPGEIAASARPIDPNQSITVVDGSFNGFIKDQQDVDRMLAEMTDASGEPSNATETEPRLGATLESLAISTTSTIPPHWSKAGVDVMDSVMKEPKNTDGDTPMTTAVQKNDVDSEDDDSDSDMADTVIVEWAKEEQGA</sequence>
<feature type="compositionally biased region" description="Low complexity" evidence="1">
    <location>
        <begin position="862"/>
        <end position="873"/>
    </location>
</feature>
<evidence type="ECO:0000313" key="2">
    <source>
        <dbReference type="EMBL" id="KAF2659035.1"/>
    </source>
</evidence>
<organism evidence="2 3">
    <name type="scientific">Lophiostoma macrostomum CBS 122681</name>
    <dbReference type="NCBI Taxonomy" id="1314788"/>
    <lineage>
        <taxon>Eukaryota</taxon>
        <taxon>Fungi</taxon>
        <taxon>Dikarya</taxon>
        <taxon>Ascomycota</taxon>
        <taxon>Pezizomycotina</taxon>
        <taxon>Dothideomycetes</taxon>
        <taxon>Pleosporomycetidae</taxon>
        <taxon>Pleosporales</taxon>
        <taxon>Lophiostomataceae</taxon>
        <taxon>Lophiostoma</taxon>
    </lineage>
</organism>